<evidence type="ECO:0000313" key="3">
    <source>
        <dbReference type="Proteomes" id="UP000501690"/>
    </source>
</evidence>
<dbReference type="Gene3D" id="3.80.10.10">
    <property type="entry name" value="Ribonuclease Inhibitor"/>
    <property type="match status" value="1"/>
</dbReference>
<dbReference type="Proteomes" id="UP000501690">
    <property type="component" value="Linkage Group LG5"/>
</dbReference>
<dbReference type="AlphaFoldDB" id="A0A4D6M120"/>
<dbReference type="Pfam" id="PF00646">
    <property type="entry name" value="F-box"/>
    <property type="match status" value="1"/>
</dbReference>
<evidence type="ECO:0000313" key="2">
    <source>
        <dbReference type="EMBL" id="QCD94862.1"/>
    </source>
</evidence>
<dbReference type="InterPro" id="IPR036047">
    <property type="entry name" value="F-box-like_dom_sf"/>
</dbReference>
<name>A0A4D6M120_VIGUN</name>
<gene>
    <name evidence="2" type="ORF">DEO72_LG5g2951</name>
</gene>
<dbReference type="SUPFAM" id="SSF52058">
    <property type="entry name" value="L domain-like"/>
    <property type="match status" value="1"/>
</dbReference>
<proteinExistence type="predicted"/>
<dbReference type="InterPro" id="IPR032675">
    <property type="entry name" value="LRR_dom_sf"/>
</dbReference>
<sequence>MLLAKKDEPIDNINDLPLSVLFHILESMDVKHAVQTCVLSKQWKELWKGMATFSMKSTRFKRVIDFNKFVSQFLSLRDSSISLSKVEVVLHRSSHVKKLNRIITYAALHHVQQMSLHLCFYMLDSKFPSFNLPCSSLVYLHLTHKHFCHPVLKFPNFLLLPALEVLHLENLCFSASYSDYAEPFSCYNSLQTLILKDCSLYKFDTEELLISNYNLSSLSLHHLNRTPYKFFLSTPILSFLTVTGQSYLCNLSVEHSKVGSWLKQFANVKELTLPDAAVGFILEVLSKHNLVETQIACFPKLESLKLIKDMHSVTSDEAVDTMVKYIHKNCPLARVDFINR</sequence>
<dbReference type="PANTHER" id="PTHR34223:SF51">
    <property type="entry name" value="OS06G0556300 PROTEIN"/>
    <property type="match status" value="1"/>
</dbReference>
<dbReference type="InterPro" id="IPR053197">
    <property type="entry name" value="F-box_SCFL_complex_component"/>
</dbReference>
<dbReference type="PANTHER" id="PTHR34223">
    <property type="entry name" value="OS11G0201299 PROTEIN"/>
    <property type="match status" value="1"/>
</dbReference>
<dbReference type="PROSITE" id="PS50181">
    <property type="entry name" value="FBOX"/>
    <property type="match status" value="1"/>
</dbReference>
<dbReference type="SUPFAM" id="SSF81383">
    <property type="entry name" value="F-box domain"/>
    <property type="match status" value="1"/>
</dbReference>
<accession>A0A4D6M120</accession>
<feature type="domain" description="F-box" evidence="1">
    <location>
        <begin position="10"/>
        <end position="63"/>
    </location>
</feature>
<dbReference type="InterPro" id="IPR001810">
    <property type="entry name" value="F-box_dom"/>
</dbReference>
<evidence type="ECO:0000259" key="1">
    <source>
        <dbReference type="PROSITE" id="PS50181"/>
    </source>
</evidence>
<keyword evidence="3" id="KW-1185">Reference proteome</keyword>
<organism evidence="2 3">
    <name type="scientific">Vigna unguiculata</name>
    <name type="common">Cowpea</name>
    <dbReference type="NCBI Taxonomy" id="3917"/>
    <lineage>
        <taxon>Eukaryota</taxon>
        <taxon>Viridiplantae</taxon>
        <taxon>Streptophyta</taxon>
        <taxon>Embryophyta</taxon>
        <taxon>Tracheophyta</taxon>
        <taxon>Spermatophyta</taxon>
        <taxon>Magnoliopsida</taxon>
        <taxon>eudicotyledons</taxon>
        <taxon>Gunneridae</taxon>
        <taxon>Pentapetalae</taxon>
        <taxon>rosids</taxon>
        <taxon>fabids</taxon>
        <taxon>Fabales</taxon>
        <taxon>Fabaceae</taxon>
        <taxon>Papilionoideae</taxon>
        <taxon>50 kb inversion clade</taxon>
        <taxon>NPAAA clade</taxon>
        <taxon>indigoferoid/millettioid clade</taxon>
        <taxon>Phaseoleae</taxon>
        <taxon>Vigna</taxon>
    </lineage>
</organism>
<protein>
    <recommendedName>
        <fullName evidence="1">F-box domain-containing protein</fullName>
    </recommendedName>
</protein>
<dbReference type="EMBL" id="CP039349">
    <property type="protein sequence ID" value="QCD94862.1"/>
    <property type="molecule type" value="Genomic_DNA"/>
</dbReference>
<reference evidence="2 3" key="1">
    <citation type="submission" date="2019-04" db="EMBL/GenBank/DDBJ databases">
        <title>An improved genome assembly and genetic linkage map for asparagus bean, Vigna unguiculata ssp. sesquipedialis.</title>
        <authorList>
            <person name="Xia Q."/>
            <person name="Zhang R."/>
            <person name="Dong Y."/>
        </authorList>
    </citation>
    <scope>NUCLEOTIDE SEQUENCE [LARGE SCALE GENOMIC DNA]</scope>
    <source>
        <tissue evidence="2">Leaf</tissue>
    </source>
</reference>